<dbReference type="InterPro" id="IPR005184">
    <property type="entry name" value="DUF306_Meta_HslJ"/>
</dbReference>
<evidence type="ECO:0000313" key="3">
    <source>
        <dbReference type="Proteomes" id="UP001430172"/>
    </source>
</evidence>
<evidence type="ECO:0000313" key="2">
    <source>
        <dbReference type="EMBL" id="MBM6401722.1"/>
    </source>
</evidence>
<name>A0ABS2CPB8_9MICO</name>
<dbReference type="Proteomes" id="UP001430172">
    <property type="component" value="Unassembled WGS sequence"/>
</dbReference>
<accession>A0ABS2CPB8</accession>
<dbReference type="InterPro" id="IPR038670">
    <property type="entry name" value="HslJ-like_sf"/>
</dbReference>
<proteinExistence type="predicted"/>
<feature type="domain" description="DUF306" evidence="1">
    <location>
        <begin position="46"/>
        <end position="138"/>
    </location>
</feature>
<organism evidence="2 3">
    <name type="scientific">Phycicoccus sonneratiae</name>
    <dbReference type="NCBI Taxonomy" id="2807628"/>
    <lineage>
        <taxon>Bacteria</taxon>
        <taxon>Bacillati</taxon>
        <taxon>Actinomycetota</taxon>
        <taxon>Actinomycetes</taxon>
        <taxon>Micrococcales</taxon>
        <taxon>Intrasporangiaceae</taxon>
        <taxon>Phycicoccus</taxon>
    </lineage>
</organism>
<reference evidence="2" key="1">
    <citation type="submission" date="2021-02" db="EMBL/GenBank/DDBJ databases">
        <title>Phycicoccus sp. MQZ13P-5T, whole genome shotgun sequence.</title>
        <authorList>
            <person name="Tuo L."/>
        </authorList>
    </citation>
    <scope>NUCLEOTIDE SEQUENCE</scope>
    <source>
        <strain evidence="2">MQZ13P-5</strain>
    </source>
</reference>
<comment type="caution">
    <text evidence="2">The sequence shown here is derived from an EMBL/GenBank/DDBJ whole genome shotgun (WGS) entry which is preliminary data.</text>
</comment>
<protein>
    <submittedName>
        <fullName evidence="2">META domain-containing protein</fullName>
    </submittedName>
</protein>
<sequence>MKRPPALVVVLALVLVAVLGAAAAVLLRQRTDDTANGSVPVRSLEDLTGHWAVVTSVGAPRPLAAPVELEVDGSRLLVRTGCNSGSGDASVDDSRLVLAGAGLAVTDMACDEPRNAQESWVIDMLSARPLLERSGPYLYVRWGTGEQYWLGLELSAASS</sequence>
<dbReference type="Gene3D" id="2.40.128.270">
    <property type="match status" value="1"/>
</dbReference>
<keyword evidence="3" id="KW-1185">Reference proteome</keyword>
<dbReference type="RefSeq" id="WP_204132178.1">
    <property type="nucleotide sequence ID" value="NZ_JAFDVD010000016.1"/>
</dbReference>
<dbReference type="EMBL" id="JAFDVD010000016">
    <property type="protein sequence ID" value="MBM6401722.1"/>
    <property type="molecule type" value="Genomic_DNA"/>
</dbReference>
<gene>
    <name evidence="2" type="ORF">JQN70_15105</name>
</gene>
<dbReference type="Pfam" id="PF03724">
    <property type="entry name" value="META"/>
    <property type="match status" value="1"/>
</dbReference>
<evidence type="ECO:0000259" key="1">
    <source>
        <dbReference type="Pfam" id="PF03724"/>
    </source>
</evidence>